<dbReference type="Proteomes" id="UP001597049">
    <property type="component" value="Unassembled WGS sequence"/>
</dbReference>
<dbReference type="Gene3D" id="1.25.40.10">
    <property type="entry name" value="Tetratricopeptide repeat domain"/>
    <property type="match status" value="1"/>
</dbReference>
<reference evidence="4" key="1">
    <citation type="journal article" date="2019" name="Int. J. Syst. Evol. Microbiol.">
        <title>The Global Catalogue of Microorganisms (GCM) 10K type strain sequencing project: providing services to taxonomists for standard genome sequencing and annotation.</title>
        <authorList>
            <consortium name="The Broad Institute Genomics Platform"/>
            <consortium name="The Broad Institute Genome Sequencing Center for Infectious Disease"/>
            <person name="Wu L."/>
            <person name="Ma J."/>
        </authorList>
    </citation>
    <scope>NUCLEOTIDE SEQUENCE [LARGE SCALE GENOMIC DNA]</scope>
    <source>
        <strain evidence="4">CCUG 56752</strain>
    </source>
</reference>
<keyword evidence="4" id="KW-1185">Reference proteome</keyword>
<dbReference type="SMART" id="SM00028">
    <property type="entry name" value="TPR"/>
    <property type="match status" value="2"/>
</dbReference>
<evidence type="ECO:0000256" key="1">
    <source>
        <dbReference type="PROSITE-ProRule" id="PRU00339"/>
    </source>
</evidence>
<feature type="region of interest" description="Disordered" evidence="2">
    <location>
        <begin position="150"/>
        <end position="289"/>
    </location>
</feature>
<dbReference type="SUPFAM" id="SSF48452">
    <property type="entry name" value="TPR-like"/>
    <property type="match status" value="1"/>
</dbReference>
<dbReference type="InterPro" id="IPR019734">
    <property type="entry name" value="TPR_rpt"/>
</dbReference>
<organism evidence="3 4">
    <name type="scientific">Psychroflexus salinarum</name>
    <dbReference type="NCBI Taxonomy" id="546024"/>
    <lineage>
        <taxon>Bacteria</taxon>
        <taxon>Pseudomonadati</taxon>
        <taxon>Bacteroidota</taxon>
        <taxon>Flavobacteriia</taxon>
        <taxon>Flavobacteriales</taxon>
        <taxon>Flavobacteriaceae</taxon>
        <taxon>Psychroflexus</taxon>
    </lineage>
</organism>
<evidence type="ECO:0000313" key="4">
    <source>
        <dbReference type="Proteomes" id="UP001597049"/>
    </source>
</evidence>
<dbReference type="PROSITE" id="PS50293">
    <property type="entry name" value="TPR_REGION"/>
    <property type="match status" value="1"/>
</dbReference>
<comment type="caution">
    <text evidence="3">The sequence shown here is derived from an EMBL/GenBank/DDBJ whole genome shotgun (WGS) entry which is preliminary data.</text>
</comment>
<keyword evidence="1" id="KW-0802">TPR repeat</keyword>
<feature type="compositionally biased region" description="Basic and acidic residues" evidence="2">
    <location>
        <begin position="216"/>
        <end position="238"/>
    </location>
</feature>
<dbReference type="RefSeq" id="WP_379656986.1">
    <property type="nucleotide sequence ID" value="NZ_JBHTIV010000005.1"/>
</dbReference>
<name>A0ABW3GR50_9FLAO</name>
<feature type="compositionally biased region" description="Acidic residues" evidence="2">
    <location>
        <begin position="166"/>
        <end position="189"/>
    </location>
</feature>
<protein>
    <submittedName>
        <fullName evidence="3">Tetratricopeptide repeat protein</fullName>
    </submittedName>
</protein>
<feature type="compositionally biased region" description="Basic residues" evidence="2">
    <location>
        <begin position="279"/>
        <end position="289"/>
    </location>
</feature>
<dbReference type="EMBL" id="JBHTIV010000005">
    <property type="protein sequence ID" value="MFD0931655.1"/>
    <property type="molecule type" value="Genomic_DNA"/>
</dbReference>
<accession>A0ABW3GR50</accession>
<evidence type="ECO:0000313" key="3">
    <source>
        <dbReference type="EMBL" id="MFD0931655.1"/>
    </source>
</evidence>
<dbReference type="Pfam" id="PF00515">
    <property type="entry name" value="TPR_1"/>
    <property type="match status" value="1"/>
</dbReference>
<feature type="compositionally biased region" description="Basic and acidic residues" evidence="2">
    <location>
        <begin position="152"/>
        <end position="165"/>
    </location>
</feature>
<gene>
    <name evidence="3" type="ORF">ACFQ0R_03480</name>
</gene>
<sequence>MRERKMKIRSIILFVLISLFTVFSMQSQSFSDAPKKAKTLLAEAESSDLSFPVSEAKIRKAKAIDKDNSDISYNFGNLYIKNNELESARLRLIESIESTDDKSLKHKSYHNLGNVLMEEEQYQMAVDAYKDALRNNPTDEETRYNLAYAKSKLKDEKNDDSKDGDDNQDESQDKDEDQSEDNKDEGENEDKEKDQQDKDQENDKGDKNENEEDQKDDQGSKDKEEKEKDGEGGEDEQKQPQQPQNQKGQISPQQIQRLLEAIENQEKDVQEKLNAQKAKGQKSKTGKDW</sequence>
<feature type="repeat" description="TPR" evidence="1">
    <location>
        <begin position="106"/>
        <end position="139"/>
    </location>
</feature>
<feature type="compositionally biased region" description="Low complexity" evidence="2">
    <location>
        <begin position="239"/>
        <end position="256"/>
    </location>
</feature>
<feature type="compositionally biased region" description="Basic and acidic residues" evidence="2">
    <location>
        <begin position="190"/>
        <end position="208"/>
    </location>
</feature>
<dbReference type="PROSITE" id="PS50005">
    <property type="entry name" value="TPR"/>
    <property type="match status" value="1"/>
</dbReference>
<proteinExistence type="predicted"/>
<evidence type="ECO:0000256" key="2">
    <source>
        <dbReference type="SAM" id="MobiDB-lite"/>
    </source>
</evidence>
<dbReference type="InterPro" id="IPR011990">
    <property type="entry name" value="TPR-like_helical_dom_sf"/>
</dbReference>